<keyword evidence="20" id="KW-1185">Reference proteome</keyword>
<evidence type="ECO:0000256" key="15">
    <source>
        <dbReference type="RuleBase" id="RU003357"/>
    </source>
</evidence>
<evidence type="ECO:0000256" key="9">
    <source>
        <dbReference type="ARBA" id="ARBA00023065"/>
    </source>
</evidence>
<dbReference type="InterPro" id="IPR039426">
    <property type="entry name" value="TonB-dep_rcpt-like"/>
</dbReference>
<accession>A0ABU3MDC8</accession>
<dbReference type="SUPFAM" id="SSF56935">
    <property type="entry name" value="Porins"/>
    <property type="match status" value="1"/>
</dbReference>
<evidence type="ECO:0000256" key="4">
    <source>
        <dbReference type="ARBA" id="ARBA00022452"/>
    </source>
</evidence>
<evidence type="ECO:0000256" key="16">
    <source>
        <dbReference type="SAM" id="SignalP"/>
    </source>
</evidence>
<dbReference type="CDD" id="cd01347">
    <property type="entry name" value="ligand_gated_channel"/>
    <property type="match status" value="1"/>
</dbReference>
<protein>
    <submittedName>
        <fullName evidence="19">TonB-dependent siderophore receptor</fullName>
    </submittedName>
</protein>
<dbReference type="EMBL" id="JAVVDO010000005">
    <property type="protein sequence ID" value="MDT8330434.1"/>
    <property type="molecule type" value="Genomic_DNA"/>
</dbReference>
<comment type="subcellular location">
    <subcellularLocation>
        <location evidence="1 14">Cell outer membrane</location>
        <topology evidence="1 14">Multi-pass membrane protein</topology>
    </subcellularLocation>
</comment>
<evidence type="ECO:0000256" key="11">
    <source>
        <dbReference type="ARBA" id="ARBA00023136"/>
    </source>
</evidence>
<dbReference type="InterPro" id="IPR036942">
    <property type="entry name" value="Beta-barrel_TonB_sf"/>
</dbReference>
<keyword evidence="9" id="KW-0406">Ion transport</keyword>
<dbReference type="Gene3D" id="2.40.170.20">
    <property type="entry name" value="TonB-dependent receptor, beta-barrel domain"/>
    <property type="match status" value="1"/>
</dbReference>
<keyword evidence="4 14" id="KW-1134">Transmembrane beta strand</keyword>
<feature type="domain" description="TonB-dependent receptor-like beta-barrel" evidence="17">
    <location>
        <begin position="254"/>
        <end position="730"/>
    </location>
</feature>
<reference evidence="19 20" key="1">
    <citation type="journal article" date="2019" name="Microb. Pathog.">
        <title>Comparison of VITEK 2, MALDI-TOF MS, 16S rRNA gene sequencing, and whole-genome sequencing for identification of Roseomonas mucosa.</title>
        <authorList>
            <person name="Rudolph W.W."/>
            <person name="Gunzer F."/>
            <person name="Trauth M."/>
            <person name="Bunk B."/>
            <person name="Bigge R."/>
            <person name="Schrottner P."/>
        </authorList>
    </citation>
    <scope>NUCLEOTIDE SEQUENCE [LARGE SCALE GENOMIC DNA]</scope>
    <source>
        <strain evidence="19 20">DSM 103800</strain>
    </source>
</reference>
<name>A0ABU3MDC8_9PROT</name>
<feature type="chain" id="PRO_5047179797" evidence="16">
    <location>
        <begin position="34"/>
        <end position="761"/>
    </location>
</feature>
<evidence type="ECO:0000256" key="3">
    <source>
        <dbReference type="ARBA" id="ARBA00022448"/>
    </source>
</evidence>
<comment type="caution">
    <text evidence="19">The sequence shown here is derived from an EMBL/GenBank/DDBJ whole genome shotgun (WGS) entry which is preliminary data.</text>
</comment>
<sequence>MSRRSITRCRTGSSVSPLVLLAAVAIPVNLAQAQESESTGSGAVTLPEVRVQGRTETGSSPVRGFVAGVSASGTKTDTPIIETPQSISVITADEIQARDALNLNQALRYTAGVVPETRGSAAVRLDQMTIRGYSPTQFLDGLRLAGGRDANPSLDTYRLERIDVLRGPASVLFGSTPPGGLINAISKRPTEERIREVLLQAGTRDYVRFAGDVSGKLDERGEWLGRFIGSYAEGDGELDETRVRRYFFTPSLTWRPDADTRITLLGHYQRDPEAGSYGGVPAWGSALPNPNGRIRMRYYDGDPDFERLNREHYQIGYLAERRINDVFTVRQNFRYMHTKGEYRSLYGSAVTQDMRQTVRSVYGTDADFDVFNIDNQIQANFDTGPVQHTVLAGYDYTRILQDTYTGSALYNTAAGATIRRQSLFDPIYGGQNTVWPGFSTYASQRTNQSGIYLQDQLKLGKLVVLLGGRRDWYDSTTENRSVATGRMTSNPRQTNDAWTGRAGAVYLFDNGLAPYASYTESFEPSSGTDRFLRPFEPVTSRQYEAGLRYAPPGSGLLFSAAVYDLVRQNVLTTDPVNPNYSVQAGETRSRGVELEAKGELGNGLSFTAAYAYLDMEYTKSNTTTRRDYAIYPAVAGSTGPVVSLQGKVPYAQPKHTASAWLDYTVPAESGFLSGLGLGGGVRYLGPSWGDDANTFKVKGVTLFDAALRYDLGQAMPELKGMQAAVNINNLADTRYVASCYSYAWCWYGYGRTVTGSVRYRF</sequence>
<gene>
    <name evidence="19" type="ORF">RQ831_05165</name>
</gene>
<feature type="signal peptide" evidence="16">
    <location>
        <begin position="1"/>
        <end position="33"/>
    </location>
</feature>
<dbReference type="InterPro" id="IPR037066">
    <property type="entry name" value="Plug_dom_sf"/>
</dbReference>
<keyword evidence="3 14" id="KW-0813">Transport</keyword>
<keyword evidence="13 14" id="KW-0998">Cell outer membrane</keyword>
<evidence type="ECO:0000256" key="7">
    <source>
        <dbReference type="ARBA" id="ARBA00022729"/>
    </source>
</evidence>
<dbReference type="PROSITE" id="PS52016">
    <property type="entry name" value="TONB_DEPENDENT_REC_3"/>
    <property type="match status" value="1"/>
</dbReference>
<evidence type="ECO:0000256" key="12">
    <source>
        <dbReference type="ARBA" id="ARBA00023170"/>
    </source>
</evidence>
<evidence type="ECO:0000256" key="2">
    <source>
        <dbReference type="ARBA" id="ARBA00009810"/>
    </source>
</evidence>
<dbReference type="Pfam" id="PF00593">
    <property type="entry name" value="TonB_dep_Rec_b-barrel"/>
    <property type="match status" value="1"/>
</dbReference>
<keyword evidence="5" id="KW-0410">Iron transport</keyword>
<keyword evidence="6 14" id="KW-0812">Transmembrane</keyword>
<dbReference type="InterPro" id="IPR000531">
    <property type="entry name" value="Beta-barrel_TonB"/>
</dbReference>
<evidence type="ECO:0000256" key="1">
    <source>
        <dbReference type="ARBA" id="ARBA00004571"/>
    </source>
</evidence>
<dbReference type="Gene3D" id="2.170.130.10">
    <property type="entry name" value="TonB-dependent receptor, plug domain"/>
    <property type="match status" value="1"/>
</dbReference>
<keyword evidence="11 14" id="KW-0472">Membrane</keyword>
<dbReference type="PANTHER" id="PTHR32552:SF68">
    <property type="entry name" value="FERRICHROME OUTER MEMBRANE TRANSPORTER_PHAGE RECEPTOR"/>
    <property type="match status" value="1"/>
</dbReference>
<keyword evidence="7 16" id="KW-0732">Signal</keyword>
<dbReference type="NCBIfam" id="TIGR01783">
    <property type="entry name" value="TonB-siderophor"/>
    <property type="match status" value="1"/>
</dbReference>
<evidence type="ECO:0000256" key="13">
    <source>
        <dbReference type="ARBA" id="ARBA00023237"/>
    </source>
</evidence>
<evidence type="ECO:0000256" key="8">
    <source>
        <dbReference type="ARBA" id="ARBA00023004"/>
    </source>
</evidence>
<evidence type="ECO:0000256" key="6">
    <source>
        <dbReference type="ARBA" id="ARBA00022692"/>
    </source>
</evidence>
<organism evidence="19 20">
    <name type="scientific">Roseomonas gilardii</name>
    <dbReference type="NCBI Taxonomy" id="257708"/>
    <lineage>
        <taxon>Bacteria</taxon>
        <taxon>Pseudomonadati</taxon>
        <taxon>Pseudomonadota</taxon>
        <taxon>Alphaproteobacteria</taxon>
        <taxon>Acetobacterales</taxon>
        <taxon>Roseomonadaceae</taxon>
        <taxon>Roseomonas</taxon>
    </lineage>
</organism>
<dbReference type="RefSeq" id="WP_314280772.1">
    <property type="nucleotide sequence ID" value="NZ_JAVVDO010000005.1"/>
</dbReference>
<dbReference type="PANTHER" id="PTHR32552">
    <property type="entry name" value="FERRICHROME IRON RECEPTOR-RELATED"/>
    <property type="match status" value="1"/>
</dbReference>
<dbReference type="InterPro" id="IPR010105">
    <property type="entry name" value="TonB_sidphr_rcpt"/>
</dbReference>
<evidence type="ECO:0000259" key="17">
    <source>
        <dbReference type="Pfam" id="PF00593"/>
    </source>
</evidence>
<proteinExistence type="inferred from homology"/>
<evidence type="ECO:0000313" key="20">
    <source>
        <dbReference type="Proteomes" id="UP001258945"/>
    </source>
</evidence>
<keyword evidence="12 19" id="KW-0675">Receptor</keyword>
<evidence type="ECO:0000256" key="10">
    <source>
        <dbReference type="ARBA" id="ARBA00023077"/>
    </source>
</evidence>
<evidence type="ECO:0000313" key="19">
    <source>
        <dbReference type="EMBL" id="MDT8330434.1"/>
    </source>
</evidence>
<comment type="similarity">
    <text evidence="2 14 15">Belongs to the TonB-dependent receptor family.</text>
</comment>
<keyword evidence="10 15" id="KW-0798">TonB box</keyword>
<evidence type="ECO:0000259" key="18">
    <source>
        <dbReference type="Pfam" id="PF07715"/>
    </source>
</evidence>
<evidence type="ECO:0000256" key="5">
    <source>
        <dbReference type="ARBA" id="ARBA00022496"/>
    </source>
</evidence>
<keyword evidence="8" id="KW-0408">Iron</keyword>
<dbReference type="InterPro" id="IPR012910">
    <property type="entry name" value="Plug_dom"/>
</dbReference>
<dbReference type="Pfam" id="PF07715">
    <property type="entry name" value="Plug"/>
    <property type="match status" value="1"/>
</dbReference>
<dbReference type="Proteomes" id="UP001258945">
    <property type="component" value="Unassembled WGS sequence"/>
</dbReference>
<feature type="domain" description="TonB-dependent receptor plug" evidence="18">
    <location>
        <begin position="80"/>
        <end position="180"/>
    </location>
</feature>
<evidence type="ECO:0000256" key="14">
    <source>
        <dbReference type="PROSITE-ProRule" id="PRU01360"/>
    </source>
</evidence>